<dbReference type="AlphaFoldDB" id="A0A482VCF9"/>
<dbReference type="OrthoDB" id="331765at2759"/>
<feature type="coiled-coil region" evidence="1">
    <location>
        <begin position="164"/>
        <end position="191"/>
    </location>
</feature>
<keyword evidence="1" id="KW-0175">Coiled coil</keyword>
<dbReference type="PANTHER" id="PTHR28663">
    <property type="entry name" value="COILED-COIL DOMAIN-CONTAINING PROTEIN 173"/>
    <property type="match status" value="1"/>
</dbReference>
<dbReference type="PANTHER" id="PTHR28663:SF1">
    <property type="entry name" value="CILIA- AND FLAGELLA- ASSOCIATED PROTEIN 210"/>
    <property type="match status" value="1"/>
</dbReference>
<comment type="caution">
    <text evidence="3">The sequence shown here is derived from an EMBL/GenBank/DDBJ whole genome shotgun (WGS) entry which is preliminary data.</text>
</comment>
<evidence type="ECO:0000313" key="4">
    <source>
        <dbReference type="Proteomes" id="UP000292052"/>
    </source>
</evidence>
<feature type="region of interest" description="Disordered" evidence="2">
    <location>
        <begin position="251"/>
        <end position="271"/>
    </location>
</feature>
<dbReference type="Proteomes" id="UP000292052">
    <property type="component" value="Unassembled WGS sequence"/>
</dbReference>
<name>A0A482VCF9_ASBVE</name>
<dbReference type="STRING" id="1661398.A0A482VCF9"/>
<evidence type="ECO:0000313" key="3">
    <source>
        <dbReference type="EMBL" id="RZB40905.1"/>
    </source>
</evidence>
<gene>
    <name evidence="3" type="ORF">BDFB_002943</name>
</gene>
<evidence type="ECO:0000256" key="1">
    <source>
        <dbReference type="SAM" id="Coils"/>
    </source>
</evidence>
<keyword evidence="4" id="KW-1185">Reference proteome</keyword>
<dbReference type="InterPro" id="IPR039986">
    <property type="entry name" value="CFAP210"/>
</dbReference>
<accession>A0A482VCF9</accession>
<dbReference type="EMBL" id="QDEB01114899">
    <property type="protein sequence ID" value="RZB40905.1"/>
    <property type="molecule type" value="Genomic_DNA"/>
</dbReference>
<dbReference type="GO" id="GO:0005879">
    <property type="term" value="C:axonemal microtubule"/>
    <property type="evidence" value="ECO:0007669"/>
    <property type="project" value="TreeGrafter"/>
</dbReference>
<reference evidence="3 4" key="1">
    <citation type="submission" date="2017-03" db="EMBL/GenBank/DDBJ databases">
        <title>Genome of the blue death feigning beetle - Asbolus verrucosus.</title>
        <authorList>
            <person name="Rider S.D."/>
        </authorList>
    </citation>
    <scope>NUCLEOTIDE SEQUENCE [LARGE SCALE GENOMIC DNA]</scope>
    <source>
        <strain evidence="3">Butters</strain>
        <tissue evidence="3">Head and leg muscle</tissue>
    </source>
</reference>
<feature type="non-terminal residue" evidence="3">
    <location>
        <position position="421"/>
    </location>
</feature>
<protein>
    <submittedName>
        <fullName evidence="3">Trichohyalin-like</fullName>
    </submittedName>
</protein>
<sequence>MESKWFLFPGQTVENTKISDRAHALHITKTAWGNITQHLDRKKRIQEAIERERAHKQALKEGSQAMTKEWKNSIENIRLRKDQERREHLGQKKEDKIQLFYKMREEQDAIRKEIVGKIRKQIFESTGHPKQLTSALVLSETLYERDRQKEFNAMIKQREKEIERQTADLVIESAEKERREDEEKKQKKLEEGKKVAQVLMEQIKENERIRKEEIRLHIEKETQDGINAAREEELLKQFEFEEKLKRKREIQREQRKQIRDEQLRQQHLKKENDEIEKATEFYSKAKKRIDCMMKIKEKEMRDERIANRLNAARKAAAEQVNREKIQEEITARAVAEREAVEKAKVEAKRASEAQAREDRIEDRKRYLERLEREKLVENEIKRWEMLNRIKTAEVMQEYDVQKRKDKWAKILQYRKELLEQM</sequence>
<organism evidence="3 4">
    <name type="scientific">Asbolus verrucosus</name>
    <name type="common">Desert ironclad beetle</name>
    <dbReference type="NCBI Taxonomy" id="1661398"/>
    <lineage>
        <taxon>Eukaryota</taxon>
        <taxon>Metazoa</taxon>
        <taxon>Ecdysozoa</taxon>
        <taxon>Arthropoda</taxon>
        <taxon>Hexapoda</taxon>
        <taxon>Insecta</taxon>
        <taxon>Pterygota</taxon>
        <taxon>Neoptera</taxon>
        <taxon>Endopterygota</taxon>
        <taxon>Coleoptera</taxon>
        <taxon>Polyphaga</taxon>
        <taxon>Cucujiformia</taxon>
        <taxon>Tenebrionidae</taxon>
        <taxon>Pimeliinae</taxon>
        <taxon>Asbolus</taxon>
    </lineage>
</organism>
<proteinExistence type="predicted"/>
<evidence type="ECO:0000256" key="2">
    <source>
        <dbReference type="SAM" id="MobiDB-lite"/>
    </source>
</evidence>